<evidence type="ECO:0000313" key="2">
    <source>
        <dbReference type="Proteomes" id="UP000059680"/>
    </source>
</evidence>
<gene>
    <name evidence="1" type="ordered locus">Os04g0619200</name>
    <name evidence="1" type="ORF">OSNPB_040619200</name>
</gene>
<organism evidence="1 2">
    <name type="scientific">Oryza sativa subsp. japonica</name>
    <name type="common">Rice</name>
    <dbReference type="NCBI Taxonomy" id="39947"/>
    <lineage>
        <taxon>Eukaryota</taxon>
        <taxon>Viridiplantae</taxon>
        <taxon>Streptophyta</taxon>
        <taxon>Embryophyta</taxon>
        <taxon>Tracheophyta</taxon>
        <taxon>Spermatophyta</taxon>
        <taxon>Magnoliopsida</taxon>
        <taxon>Liliopsida</taxon>
        <taxon>Poales</taxon>
        <taxon>Poaceae</taxon>
        <taxon>BOP clade</taxon>
        <taxon>Oryzoideae</taxon>
        <taxon>Oryzeae</taxon>
        <taxon>Oryzinae</taxon>
        <taxon>Oryza</taxon>
        <taxon>Oryza sativa</taxon>
    </lineage>
</organism>
<name>A0A0P0WEV9_ORYSJ</name>
<dbReference type="PaxDb" id="39947-A0A0P0WEV9"/>
<dbReference type="Proteomes" id="UP000059680">
    <property type="component" value="Chromosome 4"/>
</dbReference>
<dbReference type="EMBL" id="AP014960">
    <property type="protein sequence ID" value="BAS91044.1"/>
    <property type="molecule type" value="Genomic_DNA"/>
</dbReference>
<dbReference type="Gramene" id="Os04t0619200-02">
    <property type="protein sequence ID" value="Os04t0619200-02"/>
    <property type="gene ID" value="Os04g0619200"/>
</dbReference>
<reference evidence="2" key="1">
    <citation type="journal article" date="2005" name="Nature">
        <title>The map-based sequence of the rice genome.</title>
        <authorList>
            <consortium name="International rice genome sequencing project (IRGSP)"/>
            <person name="Matsumoto T."/>
            <person name="Wu J."/>
            <person name="Kanamori H."/>
            <person name="Katayose Y."/>
            <person name="Fujisawa M."/>
            <person name="Namiki N."/>
            <person name="Mizuno H."/>
            <person name="Yamamoto K."/>
            <person name="Antonio B.A."/>
            <person name="Baba T."/>
            <person name="Sakata K."/>
            <person name="Nagamura Y."/>
            <person name="Aoki H."/>
            <person name="Arikawa K."/>
            <person name="Arita K."/>
            <person name="Bito T."/>
            <person name="Chiden Y."/>
            <person name="Fujitsuka N."/>
            <person name="Fukunaka R."/>
            <person name="Hamada M."/>
            <person name="Harada C."/>
            <person name="Hayashi A."/>
            <person name="Hijishita S."/>
            <person name="Honda M."/>
            <person name="Hosokawa S."/>
            <person name="Ichikawa Y."/>
            <person name="Idonuma A."/>
            <person name="Iijima M."/>
            <person name="Ikeda M."/>
            <person name="Ikeno M."/>
            <person name="Ito K."/>
            <person name="Ito S."/>
            <person name="Ito T."/>
            <person name="Ito Y."/>
            <person name="Ito Y."/>
            <person name="Iwabuchi A."/>
            <person name="Kamiya K."/>
            <person name="Karasawa W."/>
            <person name="Kurita K."/>
            <person name="Katagiri S."/>
            <person name="Kikuta A."/>
            <person name="Kobayashi H."/>
            <person name="Kobayashi N."/>
            <person name="Machita K."/>
            <person name="Maehara T."/>
            <person name="Masukawa M."/>
            <person name="Mizubayashi T."/>
            <person name="Mukai Y."/>
            <person name="Nagasaki H."/>
            <person name="Nagata Y."/>
            <person name="Naito S."/>
            <person name="Nakashima M."/>
            <person name="Nakama Y."/>
            <person name="Nakamichi Y."/>
            <person name="Nakamura M."/>
            <person name="Meguro A."/>
            <person name="Negishi M."/>
            <person name="Ohta I."/>
            <person name="Ohta T."/>
            <person name="Okamoto M."/>
            <person name="Ono N."/>
            <person name="Saji S."/>
            <person name="Sakaguchi M."/>
            <person name="Sakai K."/>
            <person name="Shibata M."/>
            <person name="Shimokawa T."/>
            <person name="Song J."/>
            <person name="Takazaki Y."/>
            <person name="Terasawa K."/>
            <person name="Tsugane M."/>
            <person name="Tsuji K."/>
            <person name="Ueda S."/>
            <person name="Waki K."/>
            <person name="Yamagata H."/>
            <person name="Yamamoto M."/>
            <person name="Yamamoto S."/>
            <person name="Yamane H."/>
            <person name="Yoshiki S."/>
            <person name="Yoshihara R."/>
            <person name="Yukawa K."/>
            <person name="Zhong H."/>
            <person name="Yano M."/>
            <person name="Yuan Q."/>
            <person name="Ouyang S."/>
            <person name="Liu J."/>
            <person name="Jones K.M."/>
            <person name="Gansberger K."/>
            <person name="Moffat K."/>
            <person name="Hill J."/>
            <person name="Bera J."/>
            <person name="Fadrosh D."/>
            <person name="Jin S."/>
            <person name="Johri S."/>
            <person name="Kim M."/>
            <person name="Overton L."/>
            <person name="Reardon M."/>
            <person name="Tsitrin T."/>
            <person name="Vuong H."/>
            <person name="Weaver B."/>
            <person name="Ciecko A."/>
            <person name="Tallon L."/>
            <person name="Jackson J."/>
            <person name="Pai G."/>
            <person name="Aken S.V."/>
            <person name="Utterback T."/>
            <person name="Reidmuller S."/>
            <person name="Feldblyum T."/>
            <person name="Hsiao J."/>
            <person name="Zismann V."/>
            <person name="Iobst S."/>
            <person name="de Vazeille A.R."/>
            <person name="Buell C.R."/>
            <person name="Ying K."/>
            <person name="Li Y."/>
            <person name="Lu T."/>
            <person name="Huang Y."/>
            <person name="Zhao Q."/>
            <person name="Feng Q."/>
            <person name="Zhang L."/>
            <person name="Zhu J."/>
            <person name="Weng Q."/>
            <person name="Mu J."/>
            <person name="Lu Y."/>
            <person name="Fan D."/>
            <person name="Liu Y."/>
            <person name="Guan J."/>
            <person name="Zhang Y."/>
            <person name="Yu S."/>
            <person name="Liu X."/>
            <person name="Zhang Y."/>
            <person name="Hong G."/>
            <person name="Han B."/>
            <person name="Choisne N."/>
            <person name="Demange N."/>
            <person name="Orjeda G."/>
            <person name="Samain S."/>
            <person name="Cattolico L."/>
            <person name="Pelletier E."/>
            <person name="Couloux A."/>
            <person name="Segurens B."/>
            <person name="Wincker P."/>
            <person name="D'Hont A."/>
            <person name="Scarpelli C."/>
            <person name="Weissenbach J."/>
            <person name="Salanoubat M."/>
            <person name="Quetier F."/>
            <person name="Yu Y."/>
            <person name="Kim H.R."/>
            <person name="Rambo T."/>
            <person name="Currie J."/>
            <person name="Collura K."/>
            <person name="Luo M."/>
            <person name="Yang T."/>
            <person name="Ammiraju J.S.S."/>
            <person name="Engler F."/>
            <person name="Soderlund C."/>
            <person name="Wing R.A."/>
            <person name="Palmer L.E."/>
            <person name="de la Bastide M."/>
            <person name="Spiegel L."/>
            <person name="Nascimento L."/>
            <person name="Zutavern T."/>
            <person name="O'Shaughnessy A."/>
            <person name="Dike S."/>
            <person name="Dedhia N."/>
            <person name="Preston R."/>
            <person name="Balija V."/>
            <person name="McCombie W.R."/>
            <person name="Chow T."/>
            <person name="Chen H."/>
            <person name="Chung M."/>
            <person name="Chen C."/>
            <person name="Shaw J."/>
            <person name="Wu H."/>
            <person name="Hsiao K."/>
            <person name="Chao Y."/>
            <person name="Chu M."/>
            <person name="Cheng C."/>
            <person name="Hour A."/>
            <person name="Lee P."/>
            <person name="Lin S."/>
            <person name="Lin Y."/>
            <person name="Liou J."/>
            <person name="Liu S."/>
            <person name="Hsing Y."/>
            <person name="Raghuvanshi S."/>
            <person name="Mohanty A."/>
            <person name="Bharti A.K."/>
            <person name="Gaur A."/>
            <person name="Gupta V."/>
            <person name="Kumar D."/>
            <person name="Ravi V."/>
            <person name="Vij S."/>
            <person name="Kapur A."/>
            <person name="Khurana P."/>
            <person name="Khurana P."/>
            <person name="Khurana J.P."/>
            <person name="Tyagi A.K."/>
            <person name="Gaikwad K."/>
            <person name="Singh A."/>
            <person name="Dalal V."/>
            <person name="Srivastava S."/>
            <person name="Dixit A."/>
            <person name="Pal A.K."/>
            <person name="Ghazi I.A."/>
            <person name="Yadav M."/>
            <person name="Pandit A."/>
            <person name="Bhargava A."/>
            <person name="Sureshbabu K."/>
            <person name="Batra K."/>
            <person name="Sharma T.R."/>
            <person name="Mohapatra T."/>
            <person name="Singh N.K."/>
            <person name="Messing J."/>
            <person name="Nelson A.B."/>
            <person name="Fuks G."/>
            <person name="Kavchok S."/>
            <person name="Keizer G."/>
            <person name="Linton E."/>
            <person name="Llaca V."/>
            <person name="Song R."/>
            <person name="Tanyolac B."/>
            <person name="Young S."/>
            <person name="Ho-Il K."/>
            <person name="Hahn J.H."/>
            <person name="Sangsakoo G."/>
            <person name="Vanavichit A."/>
            <person name="de Mattos Luiz.A.T."/>
            <person name="Zimmer P.D."/>
            <person name="Malone G."/>
            <person name="Dellagostin O."/>
            <person name="de Oliveira A.C."/>
            <person name="Bevan M."/>
            <person name="Bancroft I."/>
            <person name="Minx P."/>
            <person name="Cordum H."/>
            <person name="Wilson R."/>
            <person name="Cheng Z."/>
            <person name="Jin W."/>
            <person name="Jiang J."/>
            <person name="Leong S.A."/>
            <person name="Iwama H."/>
            <person name="Gojobori T."/>
            <person name="Itoh T."/>
            <person name="Niimura Y."/>
            <person name="Fujii Y."/>
            <person name="Habara T."/>
            <person name="Sakai H."/>
            <person name="Sato Y."/>
            <person name="Wilson G."/>
            <person name="Kumar K."/>
            <person name="McCouch S."/>
            <person name="Juretic N."/>
            <person name="Hoen D."/>
            <person name="Wright S."/>
            <person name="Bruskiewich R."/>
            <person name="Bureau T."/>
            <person name="Miyao A."/>
            <person name="Hirochika H."/>
            <person name="Nishikawa T."/>
            <person name="Kadowaki K."/>
            <person name="Sugiura M."/>
            <person name="Burr B."/>
            <person name="Sasaki T."/>
        </authorList>
    </citation>
    <scope>NUCLEOTIDE SEQUENCE [LARGE SCALE GENOMIC DNA]</scope>
    <source>
        <strain evidence="2">cv. Nipponbare</strain>
    </source>
</reference>
<reference evidence="1 2" key="2">
    <citation type="journal article" date="2013" name="Plant Cell Physiol.">
        <title>Rice Annotation Project Database (RAP-DB): an integrative and interactive database for rice genomics.</title>
        <authorList>
            <person name="Sakai H."/>
            <person name="Lee S.S."/>
            <person name="Tanaka T."/>
            <person name="Numa H."/>
            <person name="Kim J."/>
            <person name="Kawahara Y."/>
            <person name="Wakimoto H."/>
            <person name="Yang C.C."/>
            <person name="Iwamoto M."/>
            <person name="Abe T."/>
            <person name="Yamada Y."/>
            <person name="Muto A."/>
            <person name="Inokuchi H."/>
            <person name="Ikemura T."/>
            <person name="Matsumoto T."/>
            <person name="Sasaki T."/>
            <person name="Itoh T."/>
        </authorList>
    </citation>
    <scope>NUCLEOTIDE SEQUENCE [LARGE SCALE GENOMIC DNA]</scope>
    <source>
        <strain evidence="2">cv. Nipponbare</strain>
    </source>
</reference>
<reference evidence="1 2" key="3">
    <citation type="journal article" date="2013" name="Rice">
        <title>Improvement of the Oryza sativa Nipponbare reference genome using next generation sequence and optical map data.</title>
        <authorList>
            <person name="Kawahara Y."/>
            <person name="de la Bastide M."/>
            <person name="Hamilton J.P."/>
            <person name="Kanamori H."/>
            <person name="McCombie W.R."/>
            <person name="Ouyang S."/>
            <person name="Schwartz D.C."/>
            <person name="Tanaka T."/>
            <person name="Wu J."/>
            <person name="Zhou S."/>
            <person name="Childs K.L."/>
            <person name="Davidson R.M."/>
            <person name="Lin H."/>
            <person name="Quesada-Ocampo L."/>
            <person name="Vaillancourt B."/>
            <person name="Sakai H."/>
            <person name="Lee S.S."/>
            <person name="Kim J."/>
            <person name="Numa H."/>
            <person name="Itoh T."/>
            <person name="Buell C.R."/>
            <person name="Matsumoto T."/>
        </authorList>
    </citation>
    <scope>NUCLEOTIDE SEQUENCE [LARGE SCALE GENOMIC DNA]</scope>
    <source>
        <strain evidence="2">cv. Nipponbare</strain>
    </source>
</reference>
<accession>A0A0P0WEV9</accession>
<proteinExistence type="predicted"/>
<feature type="non-terminal residue" evidence="1">
    <location>
        <position position="1"/>
    </location>
</feature>
<keyword evidence="2" id="KW-1185">Reference proteome</keyword>
<dbReference type="AlphaFoldDB" id="A0A0P0WEV9"/>
<evidence type="ECO:0000313" key="1">
    <source>
        <dbReference type="EMBL" id="BAS91044.1"/>
    </source>
</evidence>
<dbReference type="ExpressionAtlas" id="A0A0P0WEV9">
    <property type="expression patterns" value="baseline and differential"/>
</dbReference>
<dbReference type="InParanoid" id="A0A0P0WEV9"/>
<protein>
    <submittedName>
        <fullName evidence="1">Os04g0619200 protein</fullName>
    </submittedName>
</protein>
<sequence length="86" mass="9783">FLGEDYEDLQKSLEQAGRDCRFWSSCCSNTSYCQQRPRAAGGPHKITEVGEFVWGLQMKFVISETCAPEARDVFMDEHSNGFLQVI</sequence>